<dbReference type="STRING" id="283909.R7U2S5"/>
<reference evidence="2" key="3">
    <citation type="submission" date="2015-06" db="UniProtKB">
        <authorList>
            <consortium name="EnsemblMetazoa"/>
        </authorList>
    </citation>
    <scope>IDENTIFICATION</scope>
</reference>
<accession>R7U2S5</accession>
<dbReference type="EMBL" id="KB308384">
    <property type="protein sequence ID" value="ELT97956.1"/>
    <property type="molecule type" value="Genomic_DNA"/>
</dbReference>
<dbReference type="GO" id="GO:0031012">
    <property type="term" value="C:extracellular matrix"/>
    <property type="evidence" value="ECO:0007669"/>
    <property type="project" value="TreeGrafter"/>
</dbReference>
<dbReference type="GO" id="GO:0007508">
    <property type="term" value="P:larval heart development"/>
    <property type="evidence" value="ECO:0007669"/>
    <property type="project" value="TreeGrafter"/>
</dbReference>
<dbReference type="HOGENOM" id="CLU_118269_2_0_1"/>
<dbReference type="EnsemblMetazoa" id="CapteT146744">
    <property type="protein sequence ID" value="CapteP146744"/>
    <property type="gene ID" value="CapteG146744"/>
</dbReference>
<dbReference type="OrthoDB" id="6143588at2759"/>
<proteinExistence type="predicted"/>
<dbReference type="GO" id="GO:0061343">
    <property type="term" value="P:cell adhesion involved in heart morphogenesis"/>
    <property type="evidence" value="ECO:0007669"/>
    <property type="project" value="TreeGrafter"/>
</dbReference>
<organism evidence="1">
    <name type="scientific">Capitella teleta</name>
    <name type="common">Polychaete worm</name>
    <dbReference type="NCBI Taxonomy" id="283909"/>
    <lineage>
        <taxon>Eukaryota</taxon>
        <taxon>Metazoa</taxon>
        <taxon>Spiralia</taxon>
        <taxon>Lophotrochozoa</taxon>
        <taxon>Annelida</taxon>
        <taxon>Polychaeta</taxon>
        <taxon>Sedentaria</taxon>
        <taxon>Scolecida</taxon>
        <taxon>Capitellidae</taxon>
        <taxon>Capitella</taxon>
    </lineage>
</organism>
<name>R7U2S5_CAPTE</name>
<evidence type="ECO:0000313" key="2">
    <source>
        <dbReference type="EnsemblMetazoa" id="CapteP146744"/>
    </source>
</evidence>
<keyword evidence="3" id="KW-1185">Reference proteome</keyword>
<dbReference type="AlphaFoldDB" id="R7U2S5"/>
<dbReference type="Proteomes" id="UP000014760">
    <property type="component" value="Unassembled WGS sequence"/>
</dbReference>
<evidence type="ECO:0000313" key="3">
    <source>
        <dbReference type="Proteomes" id="UP000014760"/>
    </source>
</evidence>
<reference evidence="3" key="1">
    <citation type="submission" date="2012-12" db="EMBL/GenBank/DDBJ databases">
        <authorList>
            <person name="Hellsten U."/>
            <person name="Grimwood J."/>
            <person name="Chapman J.A."/>
            <person name="Shapiro H."/>
            <person name="Aerts A."/>
            <person name="Otillar R.P."/>
            <person name="Terry A.Y."/>
            <person name="Boore J.L."/>
            <person name="Simakov O."/>
            <person name="Marletaz F."/>
            <person name="Cho S.-J."/>
            <person name="Edsinger-Gonzales E."/>
            <person name="Havlak P."/>
            <person name="Kuo D.-H."/>
            <person name="Larsson T."/>
            <person name="Lv J."/>
            <person name="Arendt D."/>
            <person name="Savage R."/>
            <person name="Osoegawa K."/>
            <person name="de Jong P."/>
            <person name="Lindberg D.R."/>
            <person name="Seaver E.C."/>
            <person name="Weisblat D.A."/>
            <person name="Putnam N.H."/>
            <person name="Grigoriev I.V."/>
            <person name="Rokhsar D.S."/>
        </authorList>
    </citation>
    <scope>NUCLEOTIDE SEQUENCE</scope>
    <source>
        <strain evidence="3">I ESC-2004</strain>
    </source>
</reference>
<gene>
    <name evidence="1" type="ORF">CAPTEDRAFT_146744</name>
</gene>
<feature type="non-terminal residue" evidence="1">
    <location>
        <position position="1"/>
    </location>
</feature>
<reference evidence="1 3" key="2">
    <citation type="journal article" date="2013" name="Nature">
        <title>Insights into bilaterian evolution from three spiralian genomes.</title>
        <authorList>
            <person name="Simakov O."/>
            <person name="Marletaz F."/>
            <person name="Cho S.J."/>
            <person name="Edsinger-Gonzales E."/>
            <person name="Havlak P."/>
            <person name="Hellsten U."/>
            <person name="Kuo D.H."/>
            <person name="Larsson T."/>
            <person name="Lv J."/>
            <person name="Arendt D."/>
            <person name="Savage R."/>
            <person name="Osoegawa K."/>
            <person name="de Jong P."/>
            <person name="Grimwood J."/>
            <person name="Chapman J.A."/>
            <person name="Shapiro H."/>
            <person name="Aerts A."/>
            <person name="Otillar R.P."/>
            <person name="Terry A.Y."/>
            <person name="Boore J.L."/>
            <person name="Grigoriev I.V."/>
            <person name="Lindberg D.R."/>
            <person name="Seaver E.C."/>
            <person name="Weisblat D.A."/>
            <person name="Putnam N.H."/>
            <person name="Rokhsar D.S."/>
        </authorList>
    </citation>
    <scope>NUCLEOTIDE SEQUENCE</scope>
    <source>
        <strain evidence="1 3">I ESC-2004</strain>
    </source>
</reference>
<sequence>ASAGQDTLIPNIIKGIAHQISHPFAYIINLIFENSSVPDELKLANVTLIFKAGNPTELQNYRPISVTSFFQNS</sequence>
<evidence type="ECO:0000313" key="1">
    <source>
        <dbReference type="EMBL" id="ELT97956.1"/>
    </source>
</evidence>
<protein>
    <submittedName>
        <fullName evidence="1 2">Uncharacterized protein</fullName>
    </submittedName>
</protein>
<dbReference type="EMBL" id="AMQN01010684">
    <property type="status" value="NOT_ANNOTATED_CDS"/>
    <property type="molecule type" value="Genomic_DNA"/>
</dbReference>
<dbReference type="PANTHER" id="PTHR33395">
    <property type="entry name" value="TRANSCRIPTASE, PUTATIVE-RELATED-RELATED"/>
    <property type="match status" value="1"/>
</dbReference>
<dbReference type="PANTHER" id="PTHR33395:SF22">
    <property type="entry name" value="REVERSE TRANSCRIPTASE DOMAIN-CONTAINING PROTEIN"/>
    <property type="match status" value="1"/>
</dbReference>